<dbReference type="EMBL" id="FOXX01000003">
    <property type="protein sequence ID" value="SFQ48211.1"/>
    <property type="molecule type" value="Genomic_DNA"/>
</dbReference>
<dbReference type="PANTHER" id="PTHR43355">
    <property type="entry name" value="FLAVIN REDUCTASE (NADPH)"/>
    <property type="match status" value="1"/>
</dbReference>
<protein>
    <submittedName>
        <fullName evidence="2">NADH-flavin reductase</fullName>
    </submittedName>
</protein>
<keyword evidence="3" id="KW-1185">Reference proteome</keyword>
<accession>A0A1I5YVD7</accession>
<evidence type="ECO:0000313" key="3">
    <source>
        <dbReference type="Proteomes" id="UP000182762"/>
    </source>
</evidence>
<proteinExistence type="predicted"/>
<gene>
    <name evidence="2" type="ORF">SAMN02745910_01599</name>
</gene>
<reference evidence="2 3" key="1">
    <citation type="submission" date="2016-10" db="EMBL/GenBank/DDBJ databases">
        <authorList>
            <person name="Varghese N."/>
            <person name="Submissions S."/>
        </authorList>
    </citation>
    <scope>NUCLEOTIDE SEQUENCE [LARGE SCALE GENOMIC DNA]</scope>
    <source>
        <strain evidence="2 3">DSM 13796</strain>
    </source>
</reference>
<feature type="domain" description="NAD(P)-binding" evidence="1">
    <location>
        <begin position="9"/>
        <end position="196"/>
    </location>
</feature>
<dbReference type="Pfam" id="PF13460">
    <property type="entry name" value="NAD_binding_10"/>
    <property type="match status" value="1"/>
</dbReference>
<dbReference type="PANTHER" id="PTHR43355:SF2">
    <property type="entry name" value="FLAVIN REDUCTASE (NADPH)"/>
    <property type="match status" value="1"/>
</dbReference>
<dbReference type="InterPro" id="IPR051606">
    <property type="entry name" value="Polyketide_Oxido-like"/>
</dbReference>
<dbReference type="InterPro" id="IPR016040">
    <property type="entry name" value="NAD(P)-bd_dom"/>
</dbReference>
<organism evidence="2 3">
    <name type="scientific">Priestia endophytica DSM 13796</name>
    <dbReference type="NCBI Taxonomy" id="1121089"/>
    <lineage>
        <taxon>Bacteria</taxon>
        <taxon>Bacillati</taxon>
        <taxon>Bacillota</taxon>
        <taxon>Bacilli</taxon>
        <taxon>Bacillales</taxon>
        <taxon>Bacillaceae</taxon>
        <taxon>Priestia</taxon>
    </lineage>
</organism>
<dbReference type="GeneID" id="93710299"/>
<dbReference type="Proteomes" id="UP000182762">
    <property type="component" value="Unassembled WGS sequence"/>
</dbReference>
<evidence type="ECO:0000313" key="2">
    <source>
        <dbReference type="EMBL" id="SFQ48211.1"/>
    </source>
</evidence>
<sequence>MNKKIAIIGGRGTVGKKISKKALEKGYSVKMLTRYREESGSGDKVCFIRGDARNKDDIKELIKGCDAVINTVGHPKSEKPFYRTVTSHIIQGMKELGIKRYIVATGASLTLNGDEKTFLNQVGANLFQLFFSPMMKEKEQEYELLKASSLDWTLIRLPFVVDKKGKGDIKVATKNMPGKVITNEDIASFLISQIDSKKYIRGTPFISN</sequence>
<name>A0A1I5YVD7_9BACI</name>
<comment type="caution">
    <text evidence="2">The sequence shown here is derived from an EMBL/GenBank/DDBJ whole genome shotgun (WGS) entry which is preliminary data.</text>
</comment>
<dbReference type="SUPFAM" id="SSF51735">
    <property type="entry name" value="NAD(P)-binding Rossmann-fold domains"/>
    <property type="match status" value="1"/>
</dbReference>
<dbReference type="InterPro" id="IPR036291">
    <property type="entry name" value="NAD(P)-bd_dom_sf"/>
</dbReference>
<dbReference type="Gene3D" id="3.40.50.720">
    <property type="entry name" value="NAD(P)-binding Rossmann-like Domain"/>
    <property type="match status" value="1"/>
</dbReference>
<evidence type="ECO:0000259" key="1">
    <source>
        <dbReference type="Pfam" id="PF13460"/>
    </source>
</evidence>
<dbReference type="RefSeq" id="WP_061805176.1">
    <property type="nucleotide sequence ID" value="NZ_FOXX01000003.1"/>
</dbReference>